<evidence type="ECO:0000313" key="3">
    <source>
        <dbReference type="Proteomes" id="UP000722791"/>
    </source>
</evidence>
<evidence type="ECO:0000313" key="2">
    <source>
        <dbReference type="EMBL" id="GIM08146.1"/>
    </source>
</evidence>
<dbReference type="AlphaFoldDB" id="A0A8J4GJP8"/>
<evidence type="ECO:0000256" key="1">
    <source>
        <dbReference type="SAM" id="MobiDB-lite"/>
    </source>
</evidence>
<protein>
    <submittedName>
        <fullName evidence="2">Uncharacterized protein</fullName>
    </submittedName>
</protein>
<dbReference type="EMBL" id="BNCQ01000027">
    <property type="protein sequence ID" value="GIM08146.1"/>
    <property type="molecule type" value="Genomic_DNA"/>
</dbReference>
<reference evidence="2" key="1">
    <citation type="journal article" date="2021" name="Proc. Natl. Acad. Sci. U.S.A.">
        <title>Three genomes in the algal genus Volvox reveal the fate of a haploid sex-determining region after a transition to homothallism.</title>
        <authorList>
            <person name="Yamamoto K."/>
            <person name="Hamaji T."/>
            <person name="Kawai-Toyooka H."/>
            <person name="Matsuzaki R."/>
            <person name="Takahashi F."/>
            <person name="Nishimura Y."/>
            <person name="Kawachi M."/>
            <person name="Noguchi H."/>
            <person name="Minakuchi Y."/>
            <person name="Umen J.G."/>
            <person name="Toyoda A."/>
            <person name="Nozaki H."/>
        </authorList>
    </citation>
    <scope>NUCLEOTIDE SEQUENCE</scope>
    <source>
        <strain evidence="2">NIES-3785</strain>
    </source>
</reference>
<feature type="compositionally biased region" description="Acidic residues" evidence="1">
    <location>
        <begin position="9"/>
        <end position="18"/>
    </location>
</feature>
<dbReference type="Proteomes" id="UP000722791">
    <property type="component" value="Unassembled WGS sequence"/>
</dbReference>
<feature type="region of interest" description="Disordered" evidence="1">
    <location>
        <begin position="1"/>
        <end position="28"/>
    </location>
</feature>
<accession>A0A8J4GJP8</accession>
<organism evidence="2 3">
    <name type="scientific">Volvox reticuliferus</name>
    <dbReference type="NCBI Taxonomy" id="1737510"/>
    <lineage>
        <taxon>Eukaryota</taxon>
        <taxon>Viridiplantae</taxon>
        <taxon>Chlorophyta</taxon>
        <taxon>core chlorophytes</taxon>
        <taxon>Chlorophyceae</taxon>
        <taxon>CS clade</taxon>
        <taxon>Chlamydomonadales</taxon>
        <taxon>Volvocaceae</taxon>
        <taxon>Volvox</taxon>
    </lineage>
</organism>
<gene>
    <name evidence="2" type="ORF">Vretimale_12220</name>
</gene>
<comment type="caution">
    <text evidence="2">The sequence shown here is derived from an EMBL/GenBank/DDBJ whole genome shotgun (WGS) entry which is preliminary data.</text>
</comment>
<sequence>MAAASGSETEQEGEDGEEPAGFTTGSSGAQKIGVDVVVGINVIERRGRQAGTRGRHGRKVCCARGMRQRTGRESRRSCVLPNLKLECLVNFGFQHAKKFIRKGSPHF</sequence>
<name>A0A8J4GJP8_9CHLO</name>
<proteinExistence type="predicted"/>